<feature type="compositionally biased region" description="Low complexity" evidence="10">
    <location>
        <begin position="1567"/>
        <end position="1578"/>
    </location>
</feature>
<evidence type="ECO:0000259" key="14">
    <source>
        <dbReference type="Pfam" id="PF25458"/>
    </source>
</evidence>
<evidence type="ECO:0000256" key="5">
    <source>
        <dbReference type="ARBA" id="ARBA00022502"/>
    </source>
</evidence>
<dbReference type="GO" id="GO:0032039">
    <property type="term" value="C:integrator complex"/>
    <property type="evidence" value="ECO:0007669"/>
    <property type="project" value="TreeGrafter"/>
</dbReference>
<evidence type="ECO:0000256" key="3">
    <source>
        <dbReference type="ARBA" id="ARBA00004687"/>
    </source>
</evidence>
<dbReference type="Gene3D" id="1.25.10.10">
    <property type="entry name" value="Leucine-rich Repeat Variant"/>
    <property type="match status" value="1"/>
</dbReference>
<dbReference type="GO" id="GO:0016020">
    <property type="term" value="C:membrane"/>
    <property type="evidence" value="ECO:0007669"/>
    <property type="project" value="UniProtKB-SubCell"/>
</dbReference>
<dbReference type="EMBL" id="HG994585">
    <property type="protein sequence ID" value="CAF2983576.1"/>
    <property type="molecule type" value="Genomic_DNA"/>
</dbReference>
<feature type="region of interest" description="Disordered" evidence="10">
    <location>
        <begin position="1566"/>
        <end position="1591"/>
    </location>
</feature>
<dbReference type="Pfam" id="PF06432">
    <property type="entry name" value="GPI2"/>
    <property type="match status" value="1"/>
</dbReference>
<evidence type="ECO:0000313" key="16">
    <source>
        <dbReference type="Proteomes" id="UP000675881"/>
    </source>
</evidence>
<evidence type="ECO:0000256" key="2">
    <source>
        <dbReference type="ARBA" id="ARBA00004141"/>
    </source>
</evidence>
<reference evidence="15" key="1">
    <citation type="submission" date="2021-02" db="EMBL/GenBank/DDBJ databases">
        <authorList>
            <person name="Bekaert M."/>
        </authorList>
    </citation>
    <scope>NUCLEOTIDE SEQUENCE</scope>
    <source>
        <strain evidence="15">IoA-00</strain>
    </source>
</reference>
<keyword evidence="9" id="KW-0539">Nucleus</keyword>
<comment type="subcellular location">
    <subcellularLocation>
        <location evidence="2">Membrane</location>
        <topology evidence="2">Multi-pass membrane protein</topology>
    </subcellularLocation>
    <subcellularLocation>
        <location evidence="1">Nucleus</location>
    </subcellularLocation>
</comment>
<feature type="domain" description="Integrator complex subunit 4/Protein SIEL C-terminal Ig-like" evidence="14">
    <location>
        <begin position="1465"/>
        <end position="1609"/>
    </location>
</feature>
<dbReference type="SUPFAM" id="SSF48371">
    <property type="entry name" value="ARM repeat"/>
    <property type="match status" value="1"/>
</dbReference>
<evidence type="ECO:0000256" key="7">
    <source>
        <dbReference type="ARBA" id="ARBA00022989"/>
    </source>
</evidence>
<organism evidence="15 16">
    <name type="scientific">Lepeophtheirus salmonis</name>
    <name type="common">Salmon louse</name>
    <name type="synonym">Caligus salmonis</name>
    <dbReference type="NCBI Taxonomy" id="72036"/>
    <lineage>
        <taxon>Eukaryota</taxon>
        <taxon>Metazoa</taxon>
        <taxon>Ecdysozoa</taxon>
        <taxon>Arthropoda</taxon>
        <taxon>Crustacea</taxon>
        <taxon>Multicrustacea</taxon>
        <taxon>Hexanauplia</taxon>
        <taxon>Copepoda</taxon>
        <taxon>Siphonostomatoida</taxon>
        <taxon>Caligidae</taxon>
        <taxon>Lepeophtheirus</taxon>
    </lineage>
</organism>
<dbReference type="InterPro" id="IPR009450">
    <property type="entry name" value="Plno_GlcNAc_GPI2"/>
</dbReference>
<evidence type="ECO:0000256" key="10">
    <source>
        <dbReference type="SAM" id="MobiDB-lite"/>
    </source>
</evidence>
<evidence type="ECO:0000256" key="8">
    <source>
        <dbReference type="ARBA" id="ARBA00023136"/>
    </source>
</evidence>
<proteinExistence type="inferred from homology"/>
<dbReference type="InterPro" id="IPR029526">
    <property type="entry name" value="PGBD"/>
</dbReference>
<dbReference type="InterPro" id="IPR011989">
    <property type="entry name" value="ARM-like"/>
</dbReference>
<feature type="domain" description="PiggyBac transposable element-derived protein" evidence="12">
    <location>
        <begin position="362"/>
        <end position="617"/>
    </location>
</feature>
<evidence type="ECO:0000259" key="12">
    <source>
        <dbReference type="Pfam" id="PF13843"/>
    </source>
</evidence>
<name>A0A7R8D0K8_LEPSM</name>
<evidence type="ECO:0000259" key="13">
    <source>
        <dbReference type="Pfam" id="PF24493"/>
    </source>
</evidence>
<evidence type="ECO:0000256" key="6">
    <source>
        <dbReference type="ARBA" id="ARBA00022692"/>
    </source>
</evidence>
<gene>
    <name evidence="15" type="ORF">LSAA_11396</name>
</gene>
<dbReference type="Pfam" id="PF24493">
    <property type="entry name" value="INTS4_8HBD"/>
    <property type="match status" value="1"/>
</dbReference>
<evidence type="ECO:0000256" key="4">
    <source>
        <dbReference type="ARBA" id="ARBA00008321"/>
    </source>
</evidence>
<dbReference type="Proteomes" id="UP000675881">
    <property type="component" value="Chromosome 6"/>
</dbReference>
<sequence>MSASVCLYQRSSPDNQNDPEAFSSDYQVWIYKEHRSYSAMECFLGGRRVARKILNVALFLISTQENLKSSSFILPLILMALPLRPSFLAFGYGVSPILRELTDSVSTDSIQTSSCLAFIVHLLTHRYELTQDSSVVFANARLSLCAALFGSVCLASRLQSSYEAFLLLSVAVLIFVLIPLIEVELIQDFVAFLSVISWEWNLQKTFSLRRLMQQFSVPNVGLVQQWTLYYTLTLEDIKPNLIVHILPPDNDQDINENYRMKEKMYPLSSQNSCESDRIIVCPKIRKRLLNGTESESSFKKRKVSNSSTNWVIGDLQALRVNTGDSLNIQSGTNGLELLTESTTAYANHKDNYDFTVSNDEMKVFIDYMRRNSSSISSNDISIAESMIPYNGRYPIQQSARAESLRWVYKSWVAASCNGYVYNIDFIQGDNMERDSLNKYKSTYGLSGAMMLEFIDHIEHEYSDRKFELYLDNSFASFKIIEELEKRGHGVTGAIRDSNNCPFTERETFQNYNQGSLEYFLDKNRNILALRWKDGNVITIASNQHGIKPMKKIEQYSVTLKKRITLNVPFMIRRFNSHMDGVHRLEANLSQLGISIRGKTWEFSIICFLLNVCVNNSWIFARQGGYKGDLLEFTRSLVNHWLITYGKFSKKRDYQLIKPIVKKTYKLIPDIRKMAVKLKKRALAEYHHSSTITETECNPEPLKKSKKLWMRLLLRQSEDSARSLLPNPSLLSPRELSMYAVNLSGRLSLLSSEEIRDSLVKLSDLLDSSENEDVRSQICGILVIIIGRTPATLKKWTALLKEKAESSWFSVLKNEKKGSETIPKILHLYATLYKLHPPLISPKVHNLALERLKDPDHDVQAKALILLGHTAGLQGHKEEVVSLIAQYTKSSDPRVRSQAFETLLIIHETLSPLNIEFYKEMEGALKDDFDRVRGNCLKLISAMSRVYPDHVLRNKEELRLADDAFSKICEGFNDVNVHVRELAASLIGNNARVSQLFLEQTLDKKLMSNMRLKKSAHEREAKMVSAGEWSSGRNWADDAPKEELNAETVSLMNFGACGAFIHGLEDEYMAVRSASVDSLTKLSIENSKLAMLALDFLVDMFNDEIEMIETILSALDDFSFVVREKLHIMLQSVCIATKDGLQRVINKLLENLKKYPQDKRSLFVTFKKIGARHAELSLPLVTQLLEVHPFFDTPEPDVEDSSYIYINTKRHYQYLVDTFPNLVPASFDTKGCVKEEYDDGSSSIGTKFLSQVLHRVKISVSRSINERITMADRACVDLERLASIEPPKSSSAEFARLYILSQSLFFKCLKTKFWVNNSVLGIDMIKNNIDTMFKICLQLRHRFRVPKDSVLHKRIGELKLVVMALNLLFIVRASNKSALNASEMFMKEMRRVISSYEDEEGNVKEDEILSTSPFLYNLLCKLNEEKEEHKPGVIARVVQPLLLSDPIESLQEWPTDDKSITMTKAVIFDPPGNNEVALKYTAGMVLAVPVDAELYGVTDEDMPNIRLSIKTPDQKILMVTPRPSEFFKKDDHTYRLLTNALMSHQIWSEAMHVEISLVLDLTGLSEPSSSHSSSSSSHHSTPKRKKAIQDEEKNIIHISDSVKVYVLPKAVKRGI</sequence>
<comment type="similarity">
    <text evidence="4">Belongs to the PIGC family.</text>
</comment>
<keyword evidence="16" id="KW-1185">Reference proteome</keyword>
<dbReference type="InterPro" id="IPR056235">
    <property type="entry name" value="INTS4_8HBD"/>
</dbReference>
<dbReference type="InterPro" id="IPR016024">
    <property type="entry name" value="ARM-type_fold"/>
</dbReference>
<keyword evidence="6 11" id="KW-0812">Transmembrane</keyword>
<feature type="domain" description="INTS4 8 helical bundle" evidence="13">
    <location>
        <begin position="1246"/>
        <end position="1452"/>
    </location>
</feature>
<keyword evidence="7 11" id="KW-1133">Transmembrane helix</keyword>
<dbReference type="GO" id="GO:0016180">
    <property type="term" value="P:snRNA processing"/>
    <property type="evidence" value="ECO:0007669"/>
    <property type="project" value="TreeGrafter"/>
</dbReference>
<dbReference type="Pfam" id="PF13843">
    <property type="entry name" value="DDE_Tnp_1_7"/>
    <property type="match status" value="1"/>
</dbReference>
<evidence type="ECO:0000256" key="9">
    <source>
        <dbReference type="ARBA" id="ARBA00023242"/>
    </source>
</evidence>
<evidence type="ECO:0000256" key="11">
    <source>
        <dbReference type="SAM" id="Phobius"/>
    </source>
</evidence>
<protein>
    <submittedName>
        <fullName evidence="15">INTS4</fullName>
    </submittedName>
</protein>
<dbReference type="UniPathway" id="UPA00196"/>
<dbReference type="PANTHER" id="PTHR20938:SF0">
    <property type="entry name" value="INTEGRATOR COMPLEX SUBUNIT 4"/>
    <property type="match status" value="1"/>
</dbReference>
<accession>A0A7R8D0K8</accession>
<keyword evidence="5" id="KW-0337">GPI-anchor biosynthesis</keyword>
<dbReference type="Pfam" id="PF25458">
    <property type="entry name" value="INTS4_C"/>
    <property type="match status" value="1"/>
</dbReference>
<dbReference type="InterPro" id="IPR057412">
    <property type="entry name" value="INTS4_C"/>
</dbReference>
<evidence type="ECO:0000256" key="1">
    <source>
        <dbReference type="ARBA" id="ARBA00004123"/>
    </source>
</evidence>
<evidence type="ECO:0000313" key="15">
    <source>
        <dbReference type="EMBL" id="CAF2983576.1"/>
    </source>
</evidence>
<keyword evidence="8 11" id="KW-0472">Membrane</keyword>
<dbReference type="PANTHER" id="PTHR20938">
    <property type="entry name" value="INTEGRATOR COMPLEX SUBUNIT 4"/>
    <property type="match status" value="1"/>
</dbReference>
<dbReference type="GO" id="GO:0006506">
    <property type="term" value="P:GPI anchor biosynthetic process"/>
    <property type="evidence" value="ECO:0007669"/>
    <property type="project" value="UniProtKB-UniPathway"/>
</dbReference>
<comment type="pathway">
    <text evidence="3">Glycolipid biosynthesis; glycosylphosphatidylinositol-anchor biosynthesis.</text>
</comment>
<feature type="transmembrane region" description="Helical" evidence="11">
    <location>
        <begin position="162"/>
        <end position="181"/>
    </location>
</feature>
<dbReference type="OrthoDB" id="196709at2759"/>